<accession>A0A0D3ID83</accession>
<keyword evidence="3" id="KW-1185">Reference proteome</keyword>
<dbReference type="RefSeq" id="XP_005761647.1">
    <property type="nucleotide sequence ID" value="XM_005761590.1"/>
</dbReference>
<dbReference type="KEGG" id="ehx:EMIHUDRAFT_216558"/>
<dbReference type="AlphaFoldDB" id="A0A0D3ID83"/>
<organism evidence="2 3">
    <name type="scientific">Emiliania huxleyi (strain CCMP1516)</name>
    <dbReference type="NCBI Taxonomy" id="280463"/>
    <lineage>
        <taxon>Eukaryota</taxon>
        <taxon>Haptista</taxon>
        <taxon>Haptophyta</taxon>
        <taxon>Prymnesiophyceae</taxon>
        <taxon>Isochrysidales</taxon>
        <taxon>Noelaerhabdaceae</taxon>
        <taxon>Emiliania</taxon>
    </lineage>
</organism>
<dbReference type="GeneID" id="17255479"/>
<keyword evidence="1" id="KW-1133">Transmembrane helix</keyword>
<feature type="transmembrane region" description="Helical" evidence="1">
    <location>
        <begin position="138"/>
        <end position="156"/>
    </location>
</feature>
<reference evidence="3" key="1">
    <citation type="journal article" date="2013" name="Nature">
        <title>Pan genome of the phytoplankton Emiliania underpins its global distribution.</title>
        <authorList>
            <person name="Read B.A."/>
            <person name="Kegel J."/>
            <person name="Klute M.J."/>
            <person name="Kuo A."/>
            <person name="Lefebvre S.C."/>
            <person name="Maumus F."/>
            <person name="Mayer C."/>
            <person name="Miller J."/>
            <person name="Monier A."/>
            <person name="Salamov A."/>
            <person name="Young J."/>
            <person name="Aguilar M."/>
            <person name="Claverie J.M."/>
            <person name="Frickenhaus S."/>
            <person name="Gonzalez K."/>
            <person name="Herman E.K."/>
            <person name="Lin Y.C."/>
            <person name="Napier J."/>
            <person name="Ogata H."/>
            <person name="Sarno A.F."/>
            <person name="Shmutz J."/>
            <person name="Schroeder D."/>
            <person name="de Vargas C."/>
            <person name="Verret F."/>
            <person name="von Dassow P."/>
            <person name="Valentin K."/>
            <person name="Van de Peer Y."/>
            <person name="Wheeler G."/>
            <person name="Dacks J.B."/>
            <person name="Delwiche C.F."/>
            <person name="Dyhrman S.T."/>
            <person name="Glockner G."/>
            <person name="John U."/>
            <person name="Richards T."/>
            <person name="Worden A.Z."/>
            <person name="Zhang X."/>
            <person name="Grigoriev I.V."/>
            <person name="Allen A.E."/>
            <person name="Bidle K."/>
            <person name="Borodovsky M."/>
            <person name="Bowler C."/>
            <person name="Brownlee C."/>
            <person name="Cock J.M."/>
            <person name="Elias M."/>
            <person name="Gladyshev V.N."/>
            <person name="Groth M."/>
            <person name="Guda C."/>
            <person name="Hadaegh A."/>
            <person name="Iglesias-Rodriguez M.D."/>
            <person name="Jenkins J."/>
            <person name="Jones B.M."/>
            <person name="Lawson T."/>
            <person name="Leese F."/>
            <person name="Lindquist E."/>
            <person name="Lobanov A."/>
            <person name="Lomsadze A."/>
            <person name="Malik S.B."/>
            <person name="Marsh M.E."/>
            <person name="Mackinder L."/>
            <person name="Mock T."/>
            <person name="Mueller-Roeber B."/>
            <person name="Pagarete A."/>
            <person name="Parker M."/>
            <person name="Probert I."/>
            <person name="Quesneville H."/>
            <person name="Raines C."/>
            <person name="Rensing S.A."/>
            <person name="Riano-Pachon D.M."/>
            <person name="Richier S."/>
            <person name="Rokitta S."/>
            <person name="Shiraiwa Y."/>
            <person name="Soanes D.M."/>
            <person name="van der Giezen M."/>
            <person name="Wahlund T.M."/>
            <person name="Williams B."/>
            <person name="Wilson W."/>
            <person name="Wolfe G."/>
            <person name="Wurch L.L."/>
        </authorList>
    </citation>
    <scope>NUCLEOTIDE SEQUENCE</scope>
</reference>
<evidence type="ECO:0000313" key="3">
    <source>
        <dbReference type="Proteomes" id="UP000013827"/>
    </source>
</evidence>
<name>A0A0D3ID83_EMIH1</name>
<dbReference type="PaxDb" id="2903-EOD09218"/>
<evidence type="ECO:0000256" key="1">
    <source>
        <dbReference type="SAM" id="Phobius"/>
    </source>
</evidence>
<sequence length="180" mass="20136">MPRLHSELARETIAYTAGFLVLHFVCRTLSHYASPTFRRCSPSDKAYWAASMVSTVNALGNAYWWREWSGVEATTVHHVIGMVAYWRVLTGGFCHFHALCGWLLEATTPFALRILLFGWALSQRASEQVAELDAPNAAIMYFAFAGGYLLQWFWGYKLLRGLLKALGVVGKSGTRDAKAL</sequence>
<evidence type="ECO:0000313" key="2">
    <source>
        <dbReference type="EnsemblProtists" id="EOD09218"/>
    </source>
</evidence>
<reference evidence="2" key="2">
    <citation type="submission" date="2024-10" db="UniProtKB">
        <authorList>
            <consortium name="EnsemblProtists"/>
        </authorList>
    </citation>
    <scope>IDENTIFICATION</scope>
</reference>
<protein>
    <recommendedName>
        <fullName evidence="4">TLC domain-containing protein</fullName>
    </recommendedName>
</protein>
<keyword evidence="1" id="KW-0812">Transmembrane</keyword>
<dbReference type="HOGENOM" id="CLU_1498999_0_0_1"/>
<dbReference type="Proteomes" id="UP000013827">
    <property type="component" value="Unassembled WGS sequence"/>
</dbReference>
<keyword evidence="1" id="KW-0472">Membrane</keyword>
<evidence type="ECO:0008006" key="4">
    <source>
        <dbReference type="Google" id="ProtNLM"/>
    </source>
</evidence>
<dbReference type="EnsemblProtists" id="EOD09218">
    <property type="protein sequence ID" value="EOD09218"/>
    <property type="gene ID" value="EMIHUDRAFT_216558"/>
</dbReference>
<proteinExistence type="predicted"/>